<dbReference type="GO" id="GO:0051539">
    <property type="term" value="F:4 iron, 4 sulfur cluster binding"/>
    <property type="evidence" value="ECO:0007669"/>
    <property type="project" value="UniProtKB-UniRule"/>
</dbReference>
<evidence type="ECO:0000259" key="7">
    <source>
        <dbReference type="PROSITE" id="PS51379"/>
    </source>
</evidence>
<dbReference type="InterPro" id="IPR004017">
    <property type="entry name" value="Cys_rich_dom"/>
</dbReference>
<keyword evidence="5 6" id="KW-0411">Iron-sulfur</keyword>
<organism evidence="8 9">
    <name type="scientific">Thermochromatium tepidum ATCC 43061</name>
    <dbReference type="NCBI Taxonomy" id="316276"/>
    <lineage>
        <taxon>Bacteria</taxon>
        <taxon>Pseudomonadati</taxon>
        <taxon>Pseudomonadota</taxon>
        <taxon>Gammaproteobacteria</taxon>
        <taxon>Chromatiales</taxon>
        <taxon>Chromatiaceae</taxon>
        <taxon>Thermochromatium</taxon>
    </lineage>
</organism>
<evidence type="ECO:0000256" key="1">
    <source>
        <dbReference type="ARBA" id="ARBA00022485"/>
    </source>
</evidence>
<dbReference type="Gene3D" id="1.10.1060.10">
    <property type="entry name" value="Alpha-helical ferredoxin"/>
    <property type="match status" value="1"/>
</dbReference>
<dbReference type="Proteomes" id="UP000426424">
    <property type="component" value="Chromosome"/>
</dbReference>
<keyword evidence="9" id="KW-1185">Reference proteome</keyword>
<dbReference type="SUPFAM" id="SSF46548">
    <property type="entry name" value="alpha-helical ferredoxin"/>
    <property type="match status" value="1"/>
</dbReference>
<evidence type="ECO:0000313" key="8">
    <source>
        <dbReference type="EMBL" id="QGU32004.1"/>
    </source>
</evidence>
<proteinExistence type="predicted"/>
<dbReference type="Pfam" id="PF02754">
    <property type="entry name" value="CCG"/>
    <property type="match status" value="2"/>
</dbReference>
<accession>A0A6I6DWX2</accession>
<dbReference type="InterPro" id="IPR017900">
    <property type="entry name" value="4Fe4S_Fe_S_CS"/>
</dbReference>
<dbReference type="AlphaFoldDB" id="A0A6I6DWX2"/>
<gene>
    <name evidence="8" type="ORF">E6P07_02785</name>
</gene>
<dbReference type="GO" id="GO:0019154">
    <property type="term" value="F:glycolate dehydrogenase activity"/>
    <property type="evidence" value="ECO:0007669"/>
    <property type="project" value="UniProtKB-EC"/>
</dbReference>
<dbReference type="GO" id="GO:0046872">
    <property type="term" value="F:metal ion binding"/>
    <property type="evidence" value="ECO:0007669"/>
    <property type="project" value="UniProtKB-UniRule"/>
</dbReference>
<comment type="catalytic activity">
    <reaction evidence="6">
        <text>glycolate + A = glyoxylate + AH2</text>
        <dbReference type="Rhea" id="RHEA:21264"/>
        <dbReference type="ChEBI" id="CHEBI:13193"/>
        <dbReference type="ChEBI" id="CHEBI:17499"/>
        <dbReference type="ChEBI" id="CHEBI:29805"/>
        <dbReference type="ChEBI" id="CHEBI:36655"/>
        <dbReference type="EC" id="1.1.99.14"/>
    </reaction>
</comment>
<dbReference type="PIRSF" id="PIRSF000139">
    <property type="entry name" value="Glc_ox_4Fe-4S"/>
    <property type="match status" value="1"/>
</dbReference>
<keyword evidence="6" id="KW-0813">Transport</keyword>
<dbReference type="InterPro" id="IPR009051">
    <property type="entry name" value="Helical_ferredxn"/>
</dbReference>
<keyword evidence="4 6" id="KW-0408">Iron</keyword>
<dbReference type="PROSITE" id="PS00198">
    <property type="entry name" value="4FE4S_FER_1"/>
    <property type="match status" value="2"/>
</dbReference>
<dbReference type="PANTHER" id="PTHR32479:SF17">
    <property type="entry name" value="GLYCOLATE OXIDASE IRON-SULFUR SUBUNIT"/>
    <property type="match status" value="1"/>
</dbReference>
<dbReference type="OrthoDB" id="9765258at2"/>
<keyword evidence="1 6" id="KW-0004">4Fe-4S</keyword>
<keyword evidence="6" id="KW-0249">Electron transport</keyword>
<feature type="domain" description="4Fe-4S ferredoxin-type" evidence="7">
    <location>
        <begin position="70"/>
        <end position="101"/>
    </location>
</feature>
<dbReference type="Pfam" id="PF13183">
    <property type="entry name" value="Fer4_8"/>
    <property type="match status" value="1"/>
</dbReference>
<feature type="domain" description="4Fe-4S ferredoxin-type" evidence="7">
    <location>
        <begin position="19"/>
        <end position="48"/>
    </location>
</feature>
<dbReference type="InterPro" id="IPR017896">
    <property type="entry name" value="4Fe4S_Fe-S-bd"/>
</dbReference>
<dbReference type="PROSITE" id="PS51379">
    <property type="entry name" value="4FE4S_FER_2"/>
    <property type="match status" value="2"/>
</dbReference>
<dbReference type="RefSeq" id="WP_153974203.1">
    <property type="nucleotide sequence ID" value="NZ_CP039268.1"/>
</dbReference>
<evidence type="ECO:0000256" key="6">
    <source>
        <dbReference type="PIRNR" id="PIRNR000139"/>
    </source>
</evidence>
<evidence type="ECO:0000256" key="3">
    <source>
        <dbReference type="ARBA" id="ARBA00022737"/>
    </source>
</evidence>
<evidence type="ECO:0000256" key="5">
    <source>
        <dbReference type="ARBA" id="ARBA00023014"/>
    </source>
</evidence>
<dbReference type="EMBL" id="CP039268">
    <property type="protein sequence ID" value="QGU32004.1"/>
    <property type="molecule type" value="Genomic_DNA"/>
</dbReference>
<dbReference type="EC" id="1.1.99.14" evidence="6"/>
<protein>
    <recommendedName>
        <fullName evidence="6">Glycolate oxidase iron-sulfur subunit</fullName>
        <ecNumber evidence="6">1.1.99.14</ecNumber>
    </recommendedName>
</protein>
<keyword evidence="3" id="KW-0677">Repeat</keyword>
<keyword evidence="2 6" id="KW-0479">Metal-binding</keyword>
<dbReference type="InterPro" id="IPR012257">
    <property type="entry name" value="Glc_ox_4Fe-4S"/>
</dbReference>
<reference evidence="8 9" key="1">
    <citation type="submission" date="2019-12" db="EMBL/GenBank/DDBJ databases">
        <title>The complete genome of the thermophilic, anoxygenic phototrophic gammaproteobacterium Thermochromatium tepidum.</title>
        <authorList>
            <person name="Sattley W.M."/>
            <person name="Swingley W.D."/>
            <person name="Burchell B.M."/>
            <person name="Gurbani S.A."/>
            <person name="Kujawa C.M."/>
            <person name="Nuccio D.A."/>
            <person name="Schladweiler J."/>
            <person name="Shaffer K.N."/>
            <person name="Stokes L.M."/>
            <person name="Touchman J.W."/>
            <person name="Blankenship R.E."/>
            <person name="Madigan M.T."/>
        </authorList>
    </citation>
    <scope>NUCLEOTIDE SEQUENCE [LARGE SCALE GENOMIC DNA]</scope>
    <source>
        <strain evidence="8 9">ATCC 43061</strain>
    </source>
</reference>
<sequence length="413" mass="44921">MNTPLKLSSTWSTPRLSNQDLLRLADQCVKCGYCLPHCPTYLKTRHEAESPRGRIALIQGWLTGRLEMTPGLAGHLDSCLLCRACESVCPSLVAYGPLLDGARAASLATGPLWRRLWRSAWIGALCRARVLDTLARLARFYVGTGVTRLIGRLGLDRLRRFALYPRLLESLAITARPVIPQPSTDADLDLFIGCSGASVQGGAIAATRLLCERLGLRVRIASEAVCCGALQRHNGLPEAADRARERCAQIHGGRPLVGVASACVAELRGHPALSQTLEVCDYLASRRWPETLILAPRRGRVLVHEPCSQRRLLGGNAAVYRLLARIPGLEVAPLPDNDRCCGAAGSYLLQQPAMAAALLEDKLHLIRDLKPDIIVTINPGCALHLLVGIRESGLTTEVLHPVELMARQLTEPR</sequence>
<evidence type="ECO:0000313" key="9">
    <source>
        <dbReference type="Proteomes" id="UP000426424"/>
    </source>
</evidence>
<comment type="function">
    <text evidence="6">Component of a complex that catalyzes the oxidation of glycolate to glyoxylate.</text>
</comment>
<comment type="cofactor">
    <cofactor evidence="6">
        <name>[4Fe-4S] cluster</name>
        <dbReference type="ChEBI" id="CHEBI:49883"/>
    </cofactor>
    <text evidence="6">Binds 2 [4Fe-4S] clusters.</text>
</comment>
<evidence type="ECO:0000256" key="4">
    <source>
        <dbReference type="ARBA" id="ARBA00023004"/>
    </source>
</evidence>
<name>A0A6I6DWX2_THETI</name>
<comment type="catalytic activity">
    <reaction evidence="6">
        <text>(R)-lactate + A = pyruvate + AH2</text>
        <dbReference type="Rhea" id="RHEA:15089"/>
        <dbReference type="ChEBI" id="CHEBI:13193"/>
        <dbReference type="ChEBI" id="CHEBI:15361"/>
        <dbReference type="ChEBI" id="CHEBI:16004"/>
        <dbReference type="ChEBI" id="CHEBI:17499"/>
    </reaction>
</comment>
<dbReference type="KEGG" id="ttp:E6P07_02785"/>
<evidence type="ECO:0000256" key="2">
    <source>
        <dbReference type="ARBA" id="ARBA00022723"/>
    </source>
</evidence>
<dbReference type="PANTHER" id="PTHR32479">
    <property type="entry name" value="GLYCOLATE OXIDASE IRON-SULFUR SUBUNIT"/>
    <property type="match status" value="1"/>
</dbReference>